<keyword evidence="4 6" id="KW-0863">Zinc-finger</keyword>
<gene>
    <name evidence="9" type="ORF">CYMTET_55073</name>
</gene>
<feature type="domain" description="RING-type" evidence="8">
    <location>
        <begin position="167"/>
        <end position="205"/>
    </location>
</feature>
<name>A0AAE0BF78_9CHLO</name>
<dbReference type="SMART" id="SM00184">
    <property type="entry name" value="RING"/>
    <property type="match status" value="1"/>
</dbReference>
<dbReference type="InterPro" id="IPR001841">
    <property type="entry name" value="Znf_RING"/>
</dbReference>
<dbReference type="GO" id="GO:0004842">
    <property type="term" value="F:ubiquitin-protein transferase activity"/>
    <property type="evidence" value="ECO:0007669"/>
    <property type="project" value="TreeGrafter"/>
</dbReference>
<dbReference type="PROSITE" id="PS50089">
    <property type="entry name" value="ZF_RING_2"/>
    <property type="match status" value="1"/>
</dbReference>
<dbReference type="SUPFAM" id="SSF49879">
    <property type="entry name" value="SMAD/FHA domain"/>
    <property type="match status" value="1"/>
</dbReference>
<dbReference type="SUPFAM" id="SSF57850">
    <property type="entry name" value="RING/U-box"/>
    <property type="match status" value="1"/>
</dbReference>
<evidence type="ECO:0000259" key="7">
    <source>
        <dbReference type="PROSITE" id="PS50006"/>
    </source>
</evidence>
<evidence type="ECO:0000256" key="5">
    <source>
        <dbReference type="ARBA" id="ARBA00022833"/>
    </source>
</evidence>
<dbReference type="InterPro" id="IPR052256">
    <property type="entry name" value="E3_ubiquitin-ligase_CHFR"/>
</dbReference>
<sequence length="276" mass="31453">MDVSPSATESCNSYCKPLLISSTLSDRQRKAGTRHTIFLHRIVESAVKKEIHIGRLLGNDILLVDPTHPLHVSRKHATITWSNEGDETRFYISDNGSSNGTYVDGEKLEKGNPRQIVDGSSIDFGTCYAGSRRVSLFTYKFYKNGYSAKDLRETSVNDADMFQDLTCPICMELIAGAHSLACGHVFCGACIFKWWHNKKVCPQCRDDRGVLVENPIVDNFVRNKYLTGLSSREVKRRRENLLLLRLNKRTGIWKTNHVGRTTQNRLPQWLSRYLNR</sequence>
<protein>
    <recommendedName>
        <fullName evidence="2">E3 ubiquitin-protein ligase CHFR</fullName>
    </recommendedName>
</protein>
<dbReference type="InterPro" id="IPR000253">
    <property type="entry name" value="FHA_dom"/>
</dbReference>
<dbReference type="PANTHER" id="PTHR16079">
    <property type="entry name" value="UBIQUITIN LIGASE PROTEIN CHFR"/>
    <property type="match status" value="1"/>
</dbReference>
<dbReference type="GO" id="GO:0006511">
    <property type="term" value="P:ubiquitin-dependent protein catabolic process"/>
    <property type="evidence" value="ECO:0007669"/>
    <property type="project" value="TreeGrafter"/>
</dbReference>
<dbReference type="GO" id="GO:0008270">
    <property type="term" value="F:zinc ion binding"/>
    <property type="evidence" value="ECO:0007669"/>
    <property type="project" value="UniProtKB-KW"/>
</dbReference>
<dbReference type="GO" id="GO:0016567">
    <property type="term" value="P:protein ubiquitination"/>
    <property type="evidence" value="ECO:0007669"/>
    <property type="project" value="TreeGrafter"/>
</dbReference>
<proteinExistence type="inferred from homology"/>
<comment type="similarity">
    <text evidence="1">Belongs to the CHFR family.</text>
</comment>
<dbReference type="PANTHER" id="PTHR16079:SF4">
    <property type="entry name" value="E3 UBIQUITIN-PROTEIN LIGASE CHFR"/>
    <property type="match status" value="1"/>
</dbReference>
<dbReference type="CDD" id="cd00060">
    <property type="entry name" value="FHA"/>
    <property type="match status" value="1"/>
</dbReference>
<dbReference type="Gene3D" id="2.60.200.20">
    <property type="match status" value="1"/>
</dbReference>
<evidence type="ECO:0000256" key="3">
    <source>
        <dbReference type="ARBA" id="ARBA00022723"/>
    </source>
</evidence>
<dbReference type="Proteomes" id="UP001190700">
    <property type="component" value="Unassembled WGS sequence"/>
</dbReference>
<keyword evidence="3" id="KW-0479">Metal-binding</keyword>
<dbReference type="EMBL" id="LGRX02035483">
    <property type="protein sequence ID" value="KAK3234522.1"/>
    <property type="molecule type" value="Genomic_DNA"/>
</dbReference>
<dbReference type="AlphaFoldDB" id="A0AAE0BF78"/>
<feature type="domain" description="FHA" evidence="7">
    <location>
        <begin position="51"/>
        <end position="108"/>
    </location>
</feature>
<dbReference type="InterPro" id="IPR013083">
    <property type="entry name" value="Znf_RING/FYVE/PHD"/>
</dbReference>
<accession>A0AAE0BF78</accession>
<evidence type="ECO:0000256" key="2">
    <source>
        <dbReference type="ARBA" id="ARBA00017908"/>
    </source>
</evidence>
<evidence type="ECO:0000259" key="8">
    <source>
        <dbReference type="PROSITE" id="PS50089"/>
    </source>
</evidence>
<evidence type="ECO:0000256" key="4">
    <source>
        <dbReference type="ARBA" id="ARBA00022771"/>
    </source>
</evidence>
<dbReference type="PROSITE" id="PS50006">
    <property type="entry name" value="FHA_DOMAIN"/>
    <property type="match status" value="1"/>
</dbReference>
<dbReference type="GO" id="GO:0005634">
    <property type="term" value="C:nucleus"/>
    <property type="evidence" value="ECO:0007669"/>
    <property type="project" value="TreeGrafter"/>
</dbReference>
<dbReference type="Pfam" id="PF13923">
    <property type="entry name" value="zf-C3HC4_2"/>
    <property type="match status" value="1"/>
</dbReference>
<keyword evidence="10" id="KW-1185">Reference proteome</keyword>
<reference evidence="9 10" key="1">
    <citation type="journal article" date="2015" name="Genome Biol. Evol.">
        <title>Comparative Genomics of a Bacterivorous Green Alga Reveals Evolutionary Causalities and Consequences of Phago-Mixotrophic Mode of Nutrition.</title>
        <authorList>
            <person name="Burns J.A."/>
            <person name="Paasch A."/>
            <person name="Narechania A."/>
            <person name="Kim E."/>
        </authorList>
    </citation>
    <scope>NUCLEOTIDE SEQUENCE [LARGE SCALE GENOMIC DNA]</scope>
    <source>
        <strain evidence="9 10">PLY_AMNH</strain>
    </source>
</reference>
<dbReference type="InterPro" id="IPR017907">
    <property type="entry name" value="Znf_RING_CS"/>
</dbReference>
<evidence type="ECO:0000313" key="9">
    <source>
        <dbReference type="EMBL" id="KAK3234522.1"/>
    </source>
</evidence>
<keyword evidence="5" id="KW-0862">Zinc</keyword>
<evidence type="ECO:0000256" key="6">
    <source>
        <dbReference type="PROSITE-ProRule" id="PRU00175"/>
    </source>
</evidence>
<evidence type="ECO:0000313" key="10">
    <source>
        <dbReference type="Proteomes" id="UP001190700"/>
    </source>
</evidence>
<evidence type="ECO:0000256" key="1">
    <source>
        <dbReference type="ARBA" id="ARBA00005797"/>
    </source>
</evidence>
<dbReference type="Pfam" id="PF00498">
    <property type="entry name" value="FHA"/>
    <property type="match status" value="1"/>
</dbReference>
<organism evidence="9 10">
    <name type="scientific">Cymbomonas tetramitiformis</name>
    <dbReference type="NCBI Taxonomy" id="36881"/>
    <lineage>
        <taxon>Eukaryota</taxon>
        <taxon>Viridiplantae</taxon>
        <taxon>Chlorophyta</taxon>
        <taxon>Pyramimonadophyceae</taxon>
        <taxon>Pyramimonadales</taxon>
        <taxon>Pyramimonadaceae</taxon>
        <taxon>Cymbomonas</taxon>
    </lineage>
</organism>
<dbReference type="SMART" id="SM00240">
    <property type="entry name" value="FHA"/>
    <property type="match status" value="1"/>
</dbReference>
<comment type="caution">
    <text evidence="9">The sequence shown here is derived from an EMBL/GenBank/DDBJ whole genome shotgun (WGS) entry which is preliminary data.</text>
</comment>
<dbReference type="InterPro" id="IPR008984">
    <property type="entry name" value="SMAD_FHA_dom_sf"/>
</dbReference>
<dbReference type="Gene3D" id="3.30.40.10">
    <property type="entry name" value="Zinc/RING finger domain, C3HC4 (zinc finger)"/>
    <property type="match status" value="1"/>
</dbReference>
<dbReference type="PROSITE" id="PS00518">
    <property type="entry name" value="ZF_RING_1"/>
    <property type="match status" value="1"/>
</dbReference>